<accession>A0A2J7RCR8</accession>
<evidence type="ECO:0000313" key="2">
    <source>
        <dbReference type="EMBL" id="PNF38620.1"/>
    </source>
</evidence>
<dbReference type="OrthoDB" id="5317514at2759"/>
<gene>
    <name evidence="2" type="ORF">B7P43_G02308</name>
</gene>
<evidence type="ECO:0000313" key="3">
    <source>
        <dbReference type="Proteomes" id="UP000235965"/>
    </source>
</evidence>
<keyword evidence="3" id="KW-1185">Reference proteome</keyword>
<feature type="region of interest" description="Disordered" evidence="1">
    <location>
        <begin position="530"/>
        <end position="569"/>
    </location>
</feature>
<feature type="region of interest" description="Disordered" evidence="1">
    <location>
        <begin position="224"/>
        <end position="251"/>
    </location>
</feature>
<feature type="region of interest" description="Disordered" evidence="1">
    <location>
        <begin position="453"/>
        <end position="472"/>
    </location>
</feature>
<feature type="compositionally biased region" description="Low complexity" evidence="1">
    <location>
        <begin position="555"/>
        <end position="569"/>
    </location>
</feature>
<name>A0A2J7RCR8_9NEOP</name>
<feature type="compositionally biased region" description="Polar residues" evidence="1">
    <location>
        <begin position="321"/>
        <end position="331"/>
    </location>
</feature>
<dbReference type="AlphaFoldDB" id="A0A2J7RCR8"/>
<proteinExistence type="predicted"/>
<feature type="compositionally biased region" description="Low complexity" evidence="1">
    <location>
        <begin position="233"/>
        <end position="243"/>
    </location>
</feature>
<feature type="non-terminal residue" evidence="2">
    <location>
        <position position="569"/>
    </location>
</feature>
<sequence>KLHFEESSSSSHSGTSSSSSTSVSSSSSSSSASSTFSSSSSGSSSGSRTRQGSQDQEHPDRRLTTLTEEERRRYEEEKKFGFGNEEELSRTSGSKVSGYYEQQHSSERSYRAESDHSRGRVHGSRTRMENERGSTDNYRGVSGVSQDRDSGGRAEDRRNGYGVEISAGGAEVGAAGTSRAHSSRNFSATWSENGEVPHRYSNYSYSNWTSGEGVSGMVAPAYGRGSDVRSSHHSSSSLAGSRHGYAREGDNSTYFGNSRSAGDMRHYSSNWSAGDRDNIGRAYQGTGFGGAGTHFTFSTETSDISDNIGARYRNSHLSSVDRTGLFTQGNDNRTRSQHHPASSTQDSTYGFHNEGSNQFGSELEESARGSGGFRHYIWTPQISGDPVSVDRSRHESSSSGLDSTRGHIGRNSHIGIETDNAAAGQQWYSGSGSVQHGGVDEEATRRQHVITPSSSYVWSSSDKSATAQHGSNNDYSYDTWQRGHSAYGANDDNFDVSQHYSSNYGRDYSGDRRGTGGSVDIARHYSSSILGSDDVAGQHDSGGVHRGGSQHYGSHYESSASWSSSDRTD</sequence>
<feature type="compositionally biased region" description="Low complexity" evidence="1">
    <location>
        <begin position="453"/>
        <end position="464"/>
    </location>
</feature>
<feature type="compositionally biased region" description="Basic and acidic residues" evidence="1">
    <location>
        <begin position="146"/>
        <end position="159"/>
    </location>
</feature>
<feature type="compositionally biased region" description="Basic and acidic residues" evidence="1">
    <location>
        <begin position="55"/>
        <end position="80"/>
    </location>
</feature>
<feature type="region of interest" description="Disordered" evidence="1">
    <location>
        <begin position="321"/>
        <end position="366"/>
    </location>
</feature>
<feature type="compositionally biased region" description="Polar residues" evidence="1">
    <location>
        <begin position="339"/>
        <end position="360"/>
    </location>
</feature>
<feature type="region of interest" description="Disordered" evidence="1">
    <location>
        <begin position="1"/>
        <end position="159"/>
    </location>
</feature>
<evidence type="ECO:0000256" key="1">
    <source>
        <dbReference type="SAM" id="MobiDB-lite"/>
    </source>
</evidence>
<feature type="compositionally biased region" description="Polar residues" evidence="1">
    <location>
        <begin position="90"/>
        <end position="103"/>
    </location>
</feature>
<dbReference type="Proteomes" id="UP000235965">
    <property type="component" value="Unassembled WGS sequence"/>
</dbReference>
<dbReference type="EMBL" id="NEVH01005884">
    <property type="protein sequence ID" value="PNF38620.1"/>
    <property type="molecule type" value="Genomic_DNA"/>
</dbReference>
<reference evidence="2 3" key="1">
    <citation type="submission" date="2017-12" db="EMBL/GenBank/DDBJ databases">
        <title>Hemimetabolous genomes reveal molecular basis of termite eusociality.</title>
        <authorList>
            <person name="Harrison M.C."/>
            <person name="Jongepier E."/>
            <person name="Robertson H.M."/>
            <person name="Arning N."/>
            <person name="Bitard-Feildel T."/>
            <person name="Chao H."/>
            <person name="Childers C.P."/>
            <person name="Dinh H."/>
            <person name="Doddapaneni H."/>
            <person name="Dugan S."/>
            <person name="Gowin J."/>
            <person name="Greiner C."/>
            <person name="Han Y."/>
            <person name="Hu H."/>
            <person name="Hughes D.S.T."/>
            <person name="Huylmans A.-K."/>
            <person name="Kemena C."/>
            <person name="Kremer L.P.M."/>
            <person name="Lee S.L."/>
            <person name="Lopez-Ezquerra A."/>
            <person name="Mallet L."/>
            <person name="Monroy-Kuhn J.M."/>
            <person name="Moser A."/>
            <person name="Murali S.C."/>
            <person name="Muzny D.M."/>
            <person name="Otani S."/>
            <person name="Piulachs M.-D."/>
            <person name="Poelchau M."/>
            <person name="Qu J."/>
            <person name="Schaub F."/>
            <person name="Wada-Katsumata A."/>
            <person name="Worley K.C."/>
            <person name="Xie Q."/>
            <person name="Ylla G."/>
            <person name="Poulsen M."/>
            <person name="Gibbs R.A."/>
            <person name="Schal C."/>
            <person name="Richards S."/>
            <person name="Belles X."/>
            <person name="Korb J."/>
            <person name="Bornberg-Bauer E."/>
        </authorList>
    </citation>
    <scope>NUCLEOTIDE SEQUENCE [LARGE SCALE GENOMIC DNA]</scope>
    <source>
        <tissue evidence="2">Whole body</tissue>
    </source>
</reference>
<feature type="compositionally biased region" description="Low complexity" evidence="1">
    <location>
        <begin position="7"/>
        <end position="47"/>
    </location>
</feature>
<feature type="compositionally biased region" description="Basic and acidic residues" evidence="1">
    <location>
        <begin position="104"/>
        <end position="118"/>
    </location>
</feature>
<feature type="region of interest" description="Disordered" evidence="1">
    <location>
        <begin position="382"/>
        <end position="410"/>
    </location>
</feature>
<comment type="caution">
    <text evidence="2">The sequence shown here is derived from an EMBL/GenBank/DDBJ whole genome shotgun (WGS) entry which is preliminary data.</text>
</comment>
<feature type="non-terminal residue" evidence="2">
    <location>
        <position position="1"/>
    </location>
</feature>
<protein>
    <submittedName>
        <fullName evidence="2">Uncharacterized protein</fullName>
    </submittedName>
</protein>
<organism evidence="2 3">
    <name type="scientific">Cryptotermes secundus</name>
    <dbReference type="NCBI Taxonomy" id="105785"/>
    <lineage>
        <taxon>Eukaryota</taxon>
        <taxon>Metazoa</taxon>
        <taxon>Ecdysozoa</taxon>
        <taxon>Arthropoda</taxon>
        <taxon>Hexapoda</taxon>
        <taxon>Insecta</taxon>
        <taxon>Pterygota</taxon>
        <taxon>Neoptera</taxon>
        <taxon>Polyneoptera</taxon>
        <taxon>Dictyoptera</taxon>
        <taxon>Blattodea</taxon>
        <taxon>Blattoidea</taxon>
        <taxon>Termitoidae</taxon>
        <taxon>Kalotermitidae</taxon>
        <taxon>Cryptotermitinae</taxon>
        <taxon>Cryptotermes</taxon>
    </lineage>
</organism>